<feature type="compositionally biased region" description="Basic and acidic residues" evidence="4">
    <location>
        <begin position="73"/>
        <end position="85"/>
    </location>
</feature>
<dbReference type="OrthoDB" id="447251at2759"/>
<feature type="region of interest" description="Disordered" evidence="4">
    <location>
        <begin position="1"/>
        <end position="180"/>
    </location>
</feature>
<feature type="region of interest" description="Disordered" evidence="4">
    <location>
        <begin position="506"/>
        <end position="530"/>
    </location>
</feature>
<feature type="compositionally biased region" description="Polar residues" evidence="4">
    <location>
        <begin position="21"/>
        <end position="35"/>
    </location>
</feature>
<protein>
    <recommendedName>
        <fullName evidence="5">PAS domain-containing protein</fullName>
    </recommendedName>
</protein>
<dbReference type="EMBL" id="JAGSXJ010000032">
    <property type="protein sequence ID" value="KAH6669107.1"/>
    <property type="molecule type" value="Genomic_DNA"/>
</dbReference>
<name>A0A9P8V2P9_9PEZI</name>
<dbReference type="GO" id="GO:0005634">
    <property type="term" value="C:nucleus"/>
    <property type="evidence" value="ECO:0007669"/>
    <property type="project" value="TreeGrafter"/>
</dbReference>
<organism evidence="6 7">
    <name type="scientific">Plectosphaerella plurivora</name>
    <dbReference type="NCBI Taxonomy" id="936078"/>
    <lineage>
        <taxon>Eukaryota</taxon>
        <taxon>Fungi</taxon>
        <taxon>Dikarya</taxon>
        <taxon>Ascomycota</taxon>
        <taxon>Pezizomycotina</taxon>
        <taxon>Sordariomycetes</taxon>
        <taxon>Hypocreomycetidae</taxon>
        <taxon>Glomerellales</taxon>
        <taxon>Plectosphaerellaceae</taxon>
        <taxon>Plectosphaerella</taxon>
    </lineage>
</organism>
<comment type="caution">
    <text evidence="6">The sequence shown here is derived from an EMBL/GenBank/DDBJ whole genome shotgun (WGS) entry which is preliminary data.</text>
</comment>
<evidence type="ECO:0000259" key="5">
    <source>
        <dbReference type="Pfam" id="PF13426"/>
    </source>
</evidence>
<feature type="compositionally biased region" description="Basic and acidic residues" evidence="4">
    <location>
        <begin position="506"/>
        <end position="515"/>
    </location>
</feature>
<feature type="compositionally biased region" description="Basic and acidic residues" evidence="4">
    <location>
        <begin position="1"/>
        <end position="15"/>
    </location>
</feature>
<feature type="region of interest" description="Disordered" evidence="4">
    <location>
        <begin position="707"/>
        <end position="727"/>
    </location>
</feature>
<proteinExistence type="predicted"/>
<feature type="region of interest" description="Disordered" evidence="4">
    <location>
        <begin position="665"/>
        <end position="684"/>
    </location>
</feature>
<dbReference type="PANTHER" id="PTHR47429">
    <property type="entry name" value="PROTEIN TWIN LOV 1"/>
    <property type="match status" value="1"/>
</dbReference>
<feature type="region of interest" description="Disordered" evidence="4">
    <location>
        <begin position="450"/>
        <end position="477"/>
    </location>
</feature>
<keyword evidence="7" id="KW-1185">Reference proteome</keyword>
<sequence length="727" mass="79990">MFHLSVERSGRRQRQEIGAQPLTSHPVTNLNSRSGGASDAGADIPDIPLRRTGGPVGPLKTGPWEDDGSNWAPHDESHPHAELESSTRAAPERPNTAYVPSPSRDHTENSLTPLGATSLDHSSPNHARGRVRSPELVVNSNRLSRGAHSWSPQRSAPTRSTRSRANSTLSSHETNATSLLPLQTKGAEDVERLEPIAAEEIEPGSYDLVVPDDGAIRQHSLEVYSELLFSKEHLAAIFEDFALLRQFTDFLASSRPDSLPLLTYYLDATKALRAIKYANAITASLERMDDFAFTNHAPLATANDVLQEKADAAFKALAQEDLPAYITSVWTQTVSVSIRRRITGTLPTQLREMSEGLAEVFCLTDPSRKDNPIVFASEEFYKTTQYGMNHVIGRNCRFLQGPKTNPSSITRIRAALAAGKEHYETFLNYRRDGSPFMNLLMMAPLYDSRGTEEMSAETEALDPESLNDEDPYNNKGQEDQDEFRYLTEMFNAAELEAVRTHGGDMYRIRQDDPSQGRDGAGTAGGSHNWNRPRILIKDESWSSKSTPVSPSISSGRLAGVYTHYLLVRPYPSLRILFASPSLRVPGILQSPFLSKIGGSDRVRDGITQALASGQGVTAKIRWMPRSGAASTEGRPRWIHCTPLLGSNGAVGVWMVVLVDEETDEARSRAPQAPPVNYGMRPSRHDPAMDLDDDLSLSGFAAMNGYHEGVDSRPGSRQTWLSQAQSYA</sequence>
<dbReference type="Gene3D" id="3.30.450.20">
    <property type="entry name" value="PAS domain"/>
    <property type="match status" value="1"/>
</dbReference>
<dbReference type="SUPFAM" id="SSF55785">
    <property type="entry name" value="PYP-like sensor domain (PAS domain)"/>
    <property type="match status" value="1"/>
</dbReference>
<dbReference type="AlphaFoldDB" id="A0A9P8V2P9"/>
<feature type="compositionally biased region" description="Low complexity" evidence="4">
    <location>
        <begin position="151"/>
        <end position="171"/>
    </location>
</feature>
<keyword evidence="3" id="KW-0157">Chromophore</keyword>
<keyword evidence="2" id="KW-0288">FMN</keyword>
<feature type="compositionally biased region" description="Acidic residues" evidence="4">
    <location>
        <begin position="454"/>
        <end position="471"/>
    </location>
</feature>
<feature type="compositionally biased region" description="Polar residues" evidence="4">
    <location>
        <begin position="714"/>
        <end position="727"/>
    </location>
</feature>
<evidence type="ECO:0000256" key="3">
    <source>
        <dbReference type="ARBA" id="ARBA00022991"/>
    </source>
</evidence>
<evidence type="ECO:0000256" key="1">
    <source>
        <dbReference type="ARBA" id="ARBA00022630"/>
    </source>
</evidence>
<evidence type="ECO:0000313" key="6">
    <source>
        <dbReference type="EMBL" id="KAH6669107.1"/>
    </source>
</evidence>
<evidence type="ECO:0000256" key="4">
    <source>
        <dbReference type="SAM" id="MobiDB-lite"/>
    </source>
</evidence>
<evidence type="ECO:0000256" key="2">
    <source>
        <dbReference type="ARBA" id="ARBA00022643"/>
    </source>
</evidence>
<keyword evidence="1" id="KW-0285">Flavoprotein</keyword>
<dbReference type="Proteomes" id="UP000770015">
    <property type="component" value="Unassembled WGS sequence"/>
</dbReference>
<gene>
    <name evidence="6" type="ORF">F5X68DRAFT_176087</name>
</gene>
<dbReference type="Pfam" id="PF13426">
    <property type="entry name" value="PAS_9"/>
    <property type="match status" value="1"/>
</dbReference>
<dbReference type="InterPro" id="IPR000014">
    <property type="entry name" value="PAS"/>
</dbReference>
<dbReference type="PANTHER" id="PTHR47429:SF9">
    <property type="entry name" value="PAS DOMAIN-CONTAINING PROTEIN"/>
    <property type="match status" value="1"/>
</dbReference>
<reference evidence="6" key="1">
    <citation type="journal article" date="2021" name="Nat. Commun.">
        <title>Genetic determinants of endophytism in the Arabidopsis root mycobiome.</title>
        <authorList>
            <person name="Mesny F."/>
            <person name="Miyauchi S."/>
            <person name="Thiergart T."/>
            <person name="Pickel B."/>
            <person name="Atanasova L."/>
            <person name="Karlsson M."/>
            <person name="Huettel B."/>
            <person name="Barry K.W."/>
            <person name="Haridas S."/>
            <person name="Chen C."/>
            <person name="Bauer D."/>
            <person name="Andreopoulos W."/>
            <person name="Pangilinan J."/>
            <person name="LaButti K."/>
            <person name="Riley R."/>
            <person name="Lipzen A."/>
            <person name="Clum A."/>
            <person name="Drula E."/>
            <person name="Henrissat B."/>
            <person name="Kohler A."/>
            <person name="Grigoriev I.V."/>
            <person name="Martin F.M."/>
            <person name="Hacquard S."/>
        </authorList>
    </citation>
    <scope>NUCLEOTIDE SEQUENCE</scope>
    <source>
        <strain evidence="6">MPI-SDFR-AT-0117</strain>
    </source>
</reference>
<dbReference type="InterPro" id="IPR035965">
    <property type="entry name" value="PAS-like_dom_sf"/>
</dbReference>
<evidence type="ECO:0000313" key="7">
    <source>
        <dbReference type="Proteomes" id="UP000770015"/>
    </source>
</evidence>
<feature type="domain" description="PAS" evidence="5">
    <location>
        <begin position="368"/>
        <end position="452"/>
    </location>
</feature>
<accession>A0A9P8V2P9</accession>